<dbReference type="InParanoid" id="J4KRF3"/>
<feature type="transmembrane region" description="Helical" evidence="11">
    <location>
        <begin position="155"/>
        <end position="179"/>
    </location>
</feature>
<feature type="region of interest" description="Disordered" evidence="10">
    <location>
        <begin position="20"/>
        <end position="68"/>
    </location>
</feature>
<dbReference type="AlphaFoldDB" id="J4KRF3"/>
<name>J4KRF3_BEAB2</name>
<accession>J4KRF3</accession>
<evidence type="ECO:0000256" key="7">
    <source>
        <dbReference type="ARBA" id="ARBA00023136"/>
    </source>
</evidence>
<dbReference type="FunFam" id="1.50.10.150:FF:000004">
    <property type="entry name" value="Malic acid transporter"/>
    <property type="match status" value="1"/>
</dbReference>
<comment type="similarity">
    <text evidence="2">Belongs to the tellurite-resistance/dicarboxylate transporter (TDT) family.</text>
</comment>
<dbReference type="Proteomes" id="UP000002762">
    <property type="component" value="Unassembled WGS sequence"/>
</dbReference>
<dbReference type="RefSeq" id="XP_008593803.1">
    <property type="nucleotide sequence ID" value="XM_008595581.1"/>
</dbReference>
<feature type="transmembrane region" description="Helical" evidence="11">
    <location>
        <begin position="404"/>
        <end position="423"/>
    </location>
</feature>
<evidence type="ECO:0000313" key="13">
    <source>
        <dbReference type="Proteomes" id="UP000002762"/>
    </source>
</evidence>
<dbReference type="PANTHER" id="PTHR31686">
    <property type="match status" value="1"/>
</dbReference>
<evidence type="ECO:0000256" key="2">
    <source>
        <dbReference type="ARBA" id="ARBA00008566"/>
    </source>
</evidence>
<proteinExistence type="inferred from homology"/>
<evidence type="ECO:0000256" key="9">
    <source>
        <dbReference type="ARBA" id="ARBA00072906"/>
    </source>
</evidence>
<dbReference type="OrthoDB" id="1099at2759"/>
<dbReference type="PANTHER" id="PTHR31686:SF1">
    <property type="entry name" value="SULFITE EFFLUX PUMP SSU1"/>
    <property type="match status" value="1"/>
</dbReference>
<evidence type="ECO:0000256" key="10">
    <source>
        <dbReference type="SAM" id="MobiDB-lite"/>
    </source>
</evidence>
<keyword evidence="3" id="KW-0813">Transport</keyword>
<evidence type="ECO:0000256" key="5">
    <source>
        <dbReference type="ARBA" id="ARBA00022692"/>
    </source>
</evidence>
<dbReference type="GO" id="GO:0000319">
    <property type="term" value="F:sulfite transmembrane transporter activity"/>
    <property type="evidence" value="ECO:0007669"/>
    <property type="project" value="TreeGrafter"/>
</dbReference>
<keyword evidence="13" id="KW-1185">Reference proteome</keyword>
<comment type="function">
    <text evidence="8">Sulphite efflux pump required for the secretion of sulphite as a reducing agent. In the presence of sulphite, cystine in keratin is directly cleaved to cysteine and S-sulphocysteine, and thereby, reduced proteins become accessible to hydrolysis by a variety of secreted endo- and exoproteases. Excretion of sulphite mediated by an efflux pump also represents a detoxification pathway for dermatophytes during infection of the epidermal stratum corneum, hair and nails, which are rich in cysteine.</text>
</comment>
<dbReference type="Gene3D" id="1.50.10.150">
    <property type="entry name" value="Voltage-dependent anion channel"/>
    <property type="match status" value="1"/>
</dbReference>
<sequence length="460" mass="49907">MTSISATDAADAAVAAETAVTTNNTTTNNTTTNNNTTTTTTTNTNTMQQPQLQPAPGHRASANESLQEPCVNSRGWRKIVRNFTPSWFAVNMGTGIVSILLHNLPYNASWLRYISYVIFGLNVVLFTTFCVMSILRYALYPKIWSAMLAHPGQSLFLGCFPMGFATIINMMIFSCSHWGSGLIHLAWAFWWIDSLLSIATCISMPFIVMHWHRPGLENTTAALLLPVVPTIVAAATGGIVAEVLPDPGRAYMTLVVSYVLWGIGESLSACVLALYFHRLTVHDLPPRDVIVSVFLPIGPLGQGGFGIQQLGKVALRRLPETTAFAPAVAAGFDPARAAEILYVLGVFLALVMWGFALLWVSFALISLATTARFPFNMGWWGFTFPLGVWGTCTSLLAANLDSHFFKVATMIISLAVLLLWLMVGARTVHLALSGAMFVAPCLKTLQEKDAVPASQTGVKK</sequence>
<evidence type="ECO:0000256" key="6">
    <source>
        <dbReference type="ARBA" id="ARBA00022989"/>
    </source>
</evidence>
<keyword evidence="6 11" id="KW-1133">Transmembrane helix</keyword>
<feature type="transmembrane region" description="Helical" evidence="11">
    <location>
        <begin position="83"/>
        <end position="101"/>
    </location>
</feature>
<feature type="transmembrane region" description="Helical" evidence="11">
    <location>
        <begin position="377"/>
        <end position="398"/>
    </location>
</feature>
<feature type="compositionally biased region" description="Low complexity" evidence="10">
    <location>
        <begin position="20"/>
        <end position="46"/>
    </location>
</feature>
<keyword evidence="5 11" id="KW-0812">Transmembrane</keyword>
<dbReference type="InterPro" id="IPR038665">
    <property type="entry name" value="Voltage-dep_anion_channel_sf"/>
</dbReference>
<evidence type="ECO:0000256" key="1">
    <source>
        <dbReference type="ARBA" id="ARBA00004651"/>
    </source>
</evidence>
<feature type="transmembrane region" description="Helical" evidence="11">
    <location>
        <begin position="185"/>
        <end position="209"/>
    </location>
</feature>
<feature type="transmembrane region" description="Helical" evidence="11">
    <location>
        <begin position="221"/>
        <end position="244"/>
    </location>
</feature>
<evidence type="ECO:0000256" key="4">
    <source>
        <dbReference type="ARBA" id="ARBA00022475"/>
    </source>
</evidence>
<dbReference type="HOGENOM" id="CLU_030057_6_1_1"/>
<keyword evidence="4" id="KW-1003">Cell membrane</keyword>
<keyword evidence="7 11" id="KW-0472">Membrane</keyword>
<gene>
    <name evidence="12" type="ORF">BBA_00484</name>
</gene>
<protein>
    <recommendedName>
        <fullName evidence="9">Sulfite efflux pump SSU1</fullName>
    </recommendedName>
</protein>
<dbReference type="GO" id="GO:0005886">
    <property type="term" value="C:plasma membrane"/>
    <property type="evidence" value="ECO:0007669"/>
    <property type="project" value="UniProtKB-SubCell"/>
</dbReference>
<dbReference type="STRING" id="655819.J4KRF3"/>
<evidence type="ECO:0000256" key="3">
    <source>
        <dbReference type="ARBA" id="ARBA00022448"/>
    </source>
</evidence>
<dbReference type="CDD" id="cd09318">
    <property type="entry name" value="TDT_SSU1"/>
    <property type="match status" value="1"/>
</dbReference>
<evidence type="ECO:0000256" key="8">
    <source>
        <dbReference type="ARBA" id="ARBA00056100"/>
    </source>
</evidence>
<dbReference type="InterPro" id="IPR004695">
    <property type="entry name" value="SLAC1/Mae1/Ssu1/TehA"/>
</dbReference>
<organism evidence="12 13">
    <name type="scientific">Beauveria bassiana (strain ARSEF 2860)</name>
    <name type="common">White muscardine disease fungus</name>
    <name type="synonym">Tritirachium shiotae</name>
    <dbReference type="NCBI Taxonomy" id="655819"/>
    <lineage>
        <taxon>Eukaryota</taxon>
        <taxon>Fungi</taxon>
        <taxon>Dikarya</taxon>
        <taxon>Ascomycota</taxon>
        <taxon>Pezizomycotina</taxon>
        <taxon>Sordariomycetes</taxon>
        <taxon>Hypocreomycetidae</taxon>
        <taxon>Hypocreales</taxon>
        <taxon>Cordycipitaceae</taxon>
        <taxon>Beauveria</taxon>
    </lineage>
</organism>
<feature type="transmembrane region" description="Helical" evidence="11">
    <location>
        <begin position="289"/>
        <end position="307"/>
    </location>
</feature>
<dbReference type="Pfam" id="PF03595">
    <property type="entry name" value="SLAC1"/>
    <property type="match status" value="1"/>
</dbReference>
<feature type="transmembrane region" description="Helical" evidence="11">
    <location>
        <begin position="113"/>
        <end position="135"/>
    </location>
</feature>
<reference evidence="12 13" key="1">
    <citation type="journal article" date="2012" name="Sci. Rep.">
        <title>Genomic perspectives on the evolution of fungal entomopathogenicity in Beauveria bassiana.</title>
        <authorList>
            <person name="Xiao G."/>
            <person name="Ying S.H."/>
            <person name="Zheng P."/>
            <person name="Wang Z.L."/>
            <person name="Zhang S."/>
            <person name="Xie X.Q."/>
            <person name="Shang Y."/>
            <person name="St Leger R.J."/>
            <person name="Zhao G.P."/>
            <person name="Wang C."/>
            <person name="Feng M.G."/>
        </authorList>
    </citation>
    <scope>NUCLEOTIDE SEQUENCE [LARGE SCALE GENOMIC DNA]</scope>
    <source>
        <strain evidence="12 13">ARSEF 2860</strain>
    </source>
</reference>
<dbReference type="EMBL" id="JH725150">
    <property type="protein sequence ID" value="EJP70854.1"/>
    <property type="molecule type" value="Genomic_DNA"/>
</dbReference>
<dbReference type="GeneID" id="19883496"/>
<evidence type="ECO:0000256" key="11">
    <source>
        <dbReference type="SAM" id="Phobius"/>
    </source>
</evidence>
<dbReference type="InterPro" id="IPR051629">
    <property type="entry name" value="Sulfite_efflux_TDT"/>
</dbReference>
<feature type="transmembrane region" description="Helical" evidence="11">
    <location>
        <begin position="250"/>
        <end position="277"/>
    </location>
</feature>
<feature type="transmembrane region" description="Helical" evidence="11">
    <location>
        <begin position="340"/>
        <end position="365"/>
    </location>
</feature>
<comment type="subcellular location">
    <subcellularLocation>
        <location evidence="1">Cell membrane</location>
        <topology evidence="1">Multi-pass membrane protein</topology>
    </subcellularLocation>
</comment>
<dbReference type="FunCoup" id="J4KRF3">
    <property type="interactions" value="25"/>
</dbReference>
<evidence type="ECO:0000313" key="12">
    <source>
        <dbReference type="EMBL" id="EJP70854.1"/>
    </source>
</evidence>